<evidence type="ECO:0000256" key="1">
    <source>
        <dbReference type="SAM" id="MobiDB-lite"/>
    </source>
</evidence>
<accession>A0A5B0GNT2</accession>
<dbReference type="Proteomes" id="UP000325273">
    <property type="component" value="Unassembled WGS sequence"/>
</dbReference>
<evidence type="ECO:0000313" key="3">
    <source>
        <dbReference type="Proteomes" id="UP000325273"/>
    </source>
</evidence>
<comment type="caution">
    <text evidence="2">The sequence shown here is derived from an EMBL/GenBank/DDBJ whole genome shotgun (WGS) entry which is preliminary data.</text>
</comment>
<keyword evidence="3" id="KW-1185">Reference proteome</keyword>
<sequence length="516" mass="57008">MAGLYGSMKRKLYARIAAHGGKAKSHKTTFCREHGISARLFNAMAIELQGLIDGTRELLGDERRSLEKGIRRQAAQLSARRQQIAQIDADRLRMKPGREAKLHRTAHQNVMSLVRLESKLRKIEARLAANVPGICFGTRKLFGQQHHLELAGFDSREALLREWQAGRSYRVFFVGSKDETAGNQLRRLHGAADGTYTLKIRVPDRLISPGGDRYLLVGNVTFGYDREALDAALEANVTLSWRLHRDERGWRAFVSFNHEPAERTKLDAAHGAVGIDFNADHLAVTETDPLGNLLRTRRFPLLREDAGTGQRNAVLSDALTAAVVWAKGARKPVVAEDLDFTAKKKAMAQLSPKGARMLSGLLYAKYRQLLESKCLRAGVELIRIGPAYTSTIGAVKYASRRGWSVHAAAAGVIARRGQKLTERLPSAGTAVRVPVRGGHHSLELPARKGRESRVAAWRGVHAAYSGVMREQWLATRSGSPRRSAKGTFGRGGNAAPLSRDNRLPCKDNLHEQICAR</sequence>
<dbReference type="AlphaFoldDB" id="A0A5B0GNT2"/>
<reference evidence="2 3" key="1">
    <citation type="submission" date="2019-08" db="EMBL/GenBank/DDBJ databases">
        <title>Paraburkholderia sp. DCY113.</title>
        <authorList>
            <person name="Kang J."/>
        </authorList>
    </citation>
    <scope>NUCLEOTIDE SEQUENCE [LARGE SCALE GENOMIC DNA]</scope>
    <source>
        <strain evidence="2 3">DCY113</strain>
    </source>
</reference>
<gene>
    <name evidence="2" type="ORF">FVF58_33775</name>
</gene>
<evidence type="ECO:0000313" key="2">
    <source>
        <dbReference type="EMBL" id="KAA1004098.1"/>
    </source>
</evidence>
<feature type="region of interest" description="Disordered" evidence="1">
    <location>
        <begin position="475"/>
        <end position="502"/>
    </location>
</feature>
<organism evidence="2 3">
    <name type="scientific">Paraburkholderia panacisoli</name>
    <dbReference type="NCBI Taxonomy" id="2603818"/>
    <lineage>
        <taxon>Bacteria</taxon>
        <taxon>Pseudomonadati</taxon>
        <taxon>Pseudomonadota</taxon>
        <taxon>Betaproteobacteria</taxon>
        <taxon>Burkholderiales</taxon>
        <taxon>Burkholderiaceae</taxon>
        <taxon>Paraburkholderia</taxon>
    </lineage>
</organism>
<dbReference type="EMBL" id="VTUZ01000030">
    <property type="protein sequence ID" value="KAA1004098.1"/>
    <property type="molecule type" value="Genomic_DNA"/>
</dbReference>
<name>A0A5B0GNT2_9BURK</name>
<protein>
    <submittedName>
        <fullName evidence="2">Transposase</fullName>
    </submittedName>
</protein>
<proteinExistence type="predicted"/>